<reference evidence="1 2" key="1">
    <citation type="submission" date="2019-01" db="EMBL/GenBank/DDBJ databases">
        <authorList>
            <person name="Chen W.-M."/>
        </authorList>
    </citation>
    <scope>NUCLEOTIDE SEQUENCE [LARGE SCALE GENOMIC DNA]</scope>
    <source>
        <strain evidence="1 2">CCP-6</strain>
    </source>
</reference>
<evidence type="ECO:0000313" key="1">
    <source>
        <dbReference type="EMBL" id="RVT96285.1"/>
    </source>
</evidence>
<protein>
    <submittedName>
        <fullName evidence="1">Uncharacterized protein</fullName>
    </submittedName>
</protein>
<dbReference type="Proteomes" id="UP000282957">
    <property type="component" value="Unassembled WGS sequence"/>
</dbReference>
<keyword evidence="2" id="KW-1185">Reference proteome</keyword>
<dbReference type="AlphaFoldDB" id="A0A437MF86"/>
<sequence length="84" mass="8878">MPTDLTAECLAGYDAPKGAACPYMFSSSSWLAWMAGRRVAGMSRPTACRSSRGYSVRIKTAGGSQVLVAFAGPDLTEITMDRAP</sequence>
<name>A0A437MF86_9PROT</name>
<comment type="caution">
    <text evidence="1">The sequence shown here is derived from an EMBL/GenBank/DDBJ whole genome shotgun (WGS) entry which is preliminary data.</text>
</comment>
<gene>
    <name evidence="1" type="ORF">EOD42_14335</name>
</gene>
<evidence type="ECO:0000313" key="2">
    <source>
        <dbReference type="Proteomes" id="UP000282957"/>
    </source>
</evidence>
<dbReference type="EMBL" id="SACL01000004">
    <property type="protein sequence ID" value="RVT96285.1"/>
    <property type="molecule type" value="Genomic_DNA"/>
</dbReference>
<organism evidence="1 2">
    <name type="scientific">Rhodovarius crocodyli</name>
    <dbReference type="NCBI Taxonomy" id="1979269"/>
    <lineage>
        <taxon>Bacteria</taxon>
        <taxon>Pseudomonadati</taxon>
        <taxon>Pseudomonadota</taxon>
        <taxon>Alphaproteobacteria</taxon>
        <taxon>Acetobacterales</taxon>
        <taxon>Roseomonadaceae</taxon>
        <taxon>Rhodovarius</taxon>
    </lineage>
</organism>
<accession>A0A437MF86</accession>
<dbReference type="RefSeq" id="WP_127788218.1">
    <property type="nucleotide sequence ID" value="NZ_SACL01000004.1"/>
</dbReference>
<proteinExistence type="predicted"/>